<gene>
    <name evidence="1" type="ORF">M9Y10_040021</name>
</gene>
<dbReference type="SUPFAM" id="SSF48371">
    <property type="entry name" value="ARM repeat"/>
    <property type="match status" value="1"/>
</dbReference>
<dbReference type="InterPro" id="IPR016024">
    <property type="entry name" value="ARM-type_fold"/>
</dbReference>
<evidence type="ECO:0000313" key="1">
    <source>
        <dbReference type="EMBL" id="KAK8836066.1"/>
    </source>
</evidence>
<dbReference type="EMBL" id="JAPFFF010000069">
    <property type="protein sequence ID" value="KAK8836066.1"/>
    <property type="molecule type" value="Genomic_DNA"/>
</dbReference>
<sequence length="969" mass="112933">MLALNSYTEMVINYPEELAQIHFQTLSTSTSEQERTLILILIGRYFAFLKSNDILLSGEASLKIQNSLLSIFQSQNLSPNDFNILSNDIVIAINYFKEKWPQLLEALNELLYSSNKIVSSSISSCLSEIIPKKIYDISNYFEIYFIYVQSALSSILESDSPYISSILLLFFALADYGKYSPPDIFIPILSELPNILRRMPNKTVLFNIVCSNARFELSIFDNLFDKYFELFIEMLTNPGFPEVKSIITFGLNRLVSKSPISYMKYANYIFDIYTQIMSQEDTSYEISDLAELYGSNKDFAFHAFEYLKNNAPNPKAYIAFGSSFKSIKIFFINSNMSNEILSLFAPGFTSQDHITRYYSINSFRYVIKNVDDNEEWSLCSQNCMNILMNVITSENNKDPLLKEIQLLLELLKKFPLKFSEVIENIVLILDQLSDNCTPIEYQNELFQCYKCVASSFKERILNCSQNVGKKMFTYISNPFEYEDMFFNCIEILPDFNCSFPQDFFNGLLQLAFQFLFGEMYDENGNERDKYPLSNCSRLRIITFFLSCLQKGIINNSFIFNEVIIKIAFSLASKKFDIEKVSNESELPYYVNCMVFFFSGGFHVIDLDQFHMVEKSLSALSLIFKSNEQIIPQYCEKIYKISMEIFRSTYYSFQPVRSEVRNDAYELMKCFFIVNQNIDDLTDLLKFYVLFSMNNDDPKYKTNDYVPFTKSLIELAQIIGNKFKSESHRFSKLVQMFFDLLLYMLRFLIIVSEICLLETTIHKNDIYYLNHEEAKINTALVCRELFRYFPGIGSSYFNDIVSQISKEENHVIRSIIYSDFIHYCPQQDPGIFNFVFNYFNEGLKKPNKEIQFDSIYGLSIILTPFYFNAESMNSFVLNFLNSNKDAQNEMKSIVVFFVLQAIQNYQSLFDCLSIFLELFDENVALLPNYCIEYLIQSLDFFSMNFASAIPEEKADLVQEVILQVMNDMEE</sequence>
<proteinExistence type="predicted"/>
<comment type="caution">
    <text evidence="1">The sequence shown here is derived from an EMBL/GenBank/DDBJ whole genome shotgun (WGS) entry which is preliminary data.</text>
</comment>
<evidence type="ECO:0000313" key="2">
    <source>
        <dbReference type="Proteomes" id="UP001470230"/>
    </source>
</evidence>
<accession>A0ABR2GQA6</accession>
<protein>
    <submittedName>
        <fullName evidence="1">Uncharacterized protein</fullName>
    </submittedName>
</protein>
<keyword evidence="2" id="KW-1185">Reference proteome</keyword>
<dbReference type="Proteomes" id="UP001470230">
    <property type="component" value="Unassembled WGS sequence"/>
</dbReference>
<organism evidence="1 2">
    <name type="scientific">Tritrichomonas musculus</name>
    <dbReference type="NCBI Taxonomy" id="1915356"/>
    <lineage>
        <taxon>Eukaryota</taxon>
        <taxon>Metamonada</taxon>
        <taxon>Parabasalia</taxon>
        <taxon>Tritrichomonadida</taxon>
        <taxon>Tritrichomonadidae</taxon>
        <taxon>Tritrichomonas</taxon>
    </lineage>
</organism>
<name>A0ABR2GQA6_9EUKA</name>
<reference evidence="1 2" key="1">
    <citation type="submission" date="2024-04" db="EMBL/GenBank/DDBJ databases">
        <title>Tritrichomonas musculus Genome.</title>
        <authorList>
            <person name="Alves-Ferreira E."/>
            <person name="Grigg M."/>
            <person name="Lorenzi H."/>
            <person name="Galac M."/>
        </authorList>
    </citation>
    <scope>NUCLEOTIDE SEQUENCE [LARGE SCALE GENOMIC DNA]</scope>
    <source>
        <strain evidence="1 2">EAF2021</strain>
    </source>
</reference>